<feature type="transmembrane region" description="Helical" evidence="2">
    <location>
        <begin position="574"/>
        <end position="593"/>
    </location>
</feature>
<dbReference type="Proteomes" id="UP001213000">
    <property type="component" value="Unassembled WGS sequence"/>
</dbReference>
<evidence type="ECO:0000313" key="4">
    <source>
        <dbReference type="Proteomes" id="UP001213000"/>
    </source>
</evidence>
<protein>
    <recommendedName>
        <fullName evidence="5">Terpene synthase</fullName>
    </recommendedName>
</protein>
<sequence>MDDVVGIGTSGRIKTDVDVFGDPHPPPPLQSSAFPPTPCSYLRFSTMGRIDNSKKPSSFILPDLVSHCKYKLTYNAHGDEVAKQHVKWLDNGCPELSSKARRAMYGLQAGELTAYTYTAATAERLRVVADFLGYLFHLDNISDGMMTRETDTLATVVMNALWFPEEYKPTEEFPEEPTPGKLARDFWGRCIKDCGPGAQARFKETMGLFFEAVNIQAKARDSDEVPDLEAYIDVRRDTSGCKPCWALIEYAIGIDLPDYVAEHPVIEALGQFSNDLVTWSNDIFSYNVEQSRGDTHNMIVILMKYHNHTLQSAIDYVGDRCAETIDNFERYKSLVPSWGPEVDSMVAGYIQGLQDWIVGSLHWSFQTHRYFGTRGMIVKKNRHLDRSIQRTPSHPSPSLAKPTMNTLLRPILRTSAQRYPRFTAKTAIPALRRPMPIVRPQVFTTSLLLQKRSVASSVTNRPASQSLEHATTNVKEELGGTASDVAKIIAGANVTQDTVSDNKSSETFLGITYNNLNAVPQPVLMLGLAGGLPYVGASLTTIYLAREANLAIHGFAVGIDPGVALTVLDQALNLQVTYGAVMLSFLGALHWGMEMAAYGGQKGYSRLALGTAPMLLAWSTLGMQPTMALVAQWVGFTGIWFADSKATLAGWTPKWYSQYRFYLSILVGTCIIGSLAGCSYWGPVAGHGLQAHDLDLLREERKKYLPERDGMVPGNIEAVPAGNTSDHYTVVHKRKMEEENKSN</sequence>
<reference evidence="3" key="1">
    <citation type="submission" date="2022-07" db="EMBL/GenBank/DDBJ databases">
        <title>Genome Sequence of Leucocoprinus birnbaumii.</title>
        <authorList>
            <person name="Buettner E."/>
        </authorList>
    </citation>
    <scope>NUCLEOTIDE SEQUENCE</scope>
    <source>
        <strain evidence="3">VT141</strain>
    </source>
</reference>
<feature type="transmembrane region" description="Helical" evidence="2">
    <location>
        <begin position="661"/>
        <end position="682"/>
    </location>
</feature>
<comment type="caution">
    <text evidence="3">The sequence shown here is derived from an EMBL/GenBank/DDBJ whole genome shotgun (WGS) entry which is preliminary data.</text>
</comment>
<proteinExistence type="inferred from homology"/>
<evidence type="ECO:0000256" key="2">
    <source>
        <dbReference type="SAM" id="Phobius"/>
    </source>
</evidence>
<dbReference type="InterPro" id="IPR034686">
    <property type="entry name" value="Terpene_cyclase-like_2"/>
</dbReference>
<dbReference type="SFLD" id="SFLDG01020">
    <property type="entry name" value="Terpene_Cyclase_Like_2"/>
    <property type="match status" value="1"/>
</dbReference>
<dbReference type="Pfam" id="PF19086">
    <property type="entry name" value="Terpene_syn_C_2"/>
    <property type="match status" value="1"/>
</dbReference>
<keyword evidence="2" id="KW-0812">Transmembrane</keyword>
<name>A0AAD5Z0G8_9AGAR</name>
<dbReference type="PANTHER" id="PTHR15887:SF1">
    <property type="entry name" value="TRANSMEMBRANE PROTEIN 69"/>
    <property type="match status" value="1"/>
</dbReference>
<dbReference type="Gene3D" id="1.10.600.10">
    <property type="entry name" value="Farnesyl Diphosphate Synthase"/>
    <property type="match status" value="1"/>
</dbReference>
<dbReference type="Pfam" id="PF11911">
    <property type="entry name" value="DUF3429"/>
    <property type="match status" value="1"/>
</dbReference>
<dbReference type="AlphaFoldDB" id="A0AAD5Z0G8"/>
<dbReference type="InterPro" id="IPR008949">
    <property type="entry name" value="Isoprenoid_synthase_dom_sf"/>
</dbReference>
<dbReference type="SUPFAM" id="SSF48576">
    <property type="entry name" value="Terpenoid synthases"/>
    <property type="match status" value="1"/>
</dbReference>
<dbReference type="PANTHER" id="PTHR15887">
    <property type="entry name" value="TRANSMEMBRANE PROTEIN 69"/>
    <property type="match status" value="1"/>
</dbReference>
<dbReference type="GO" id="GO:0008299">
    <property type="term" value="P:isoprenoid biosynthetic process"/>
    <property type="evidence" value="ECO:0007669"/>
    <property type="project" value="UniProtKB-ARBA"/>
</dbReference>
<evidence type="ECO:0000313" key="3">
    <source>
        <dbReference type="EMBL" id="KAJ3576887.1"/>
    </source>
</evidence>
<dbReference type="GO" id="GO:0010333">
    <property type="term" value="F:terpene synthase activity"/>
    <property type="evidence" value="ECO:0007669"/>
    <property type="project" value="InterPro"/>
</dbReference>
<evidence type="ECO:0000256" key="1">
    <source>
        <dbReference type="ARBA" id="ARBA00006333"/>
    </source>
</evidence>
<keyword evidence="2" id="KW-1133">Transmembrane helix</keyword>
<accession>A0AAD5Z0G8</accession>
<dbReference type="SFLD" id="SFLDS00005">
    <property type="entry name" value="Isoprenoid_Synthase_Type_I"/>
    <property type="match status" value="1"/>
</dbReference>
<keyword evidence="4" id="KW-1185">Reference proteome</keyword>
<gene>
    <name evidence="3" type="ORF">NP233_g120</name>
</gene>
<comment type="similarity">
    <text evidence="1">Belongs to the terpene synthase family.</text>
</comment>
<feature type="transmembrane region" description="Helical" evidence="2">
    <location>
        <begin position="614"/>
        <end position="641"/>
    </location>
</feature>
<keyword evidence="2" id="KW-0472">Membrane</keyword>
<dbReference type="EMBL" id="JANIEX010000003">
    <property type="protein sequence ID" value="KAJ3576887.1"/>
    <property type="molecule type" value="Genomic_DNA"/>
</dbReference>
<organism evidence="3 4">
    <name type="scientific">Leucocoprinus birnbaumii</name>
    <dbReference type="NCBI Taxonomy" id="56174"/>
    <lineage>
        <taxon>Eukaryota</taxon>
        <taxon>Fungi</taxon>
        <taxon>Dikarya</taxon>
        <taxon>Basidiomycota</taxon>
        <taxon>Agaricomycotina</taxon>
        <taxon>Agaricomycetes</taxon>
        <taxon>Agaricomycetidae</taxon>
        <taxon>Agaricales</taxon>
        <taxon>Agaricineae</taxon>
        <taxon>Agaricaceae</taxon>
        <taxon>Leucocoprinus</taxon>
    </lineage>
</organism>
<evidence type="ECO:0008006" key="5">
    <source>
        <dbReference type="Google" id="ProtNLM"/>
    </source>
</evidence>
<dbReference type="InterPro" id="IPR021836">
    <property type="entry name" value="DUF3429"/>
</dbReference>
<feature type="transmembrane region" description="Helical" evidence="2">
    <location>
        <begin position="523"/>
        <end position="543"/>
    </location>
</feature>